<dbReference type="InterPro" id="IPR007229">
    <property type="entry name" value="Nic_PRibTrfase-Fam"/>
</dbReference>
<dbReference type="NCBIfam" id="TIGR01514">
    <property type="entry name" value="NAPRTase"/>
    <property type="match status" value="1"/>
</dbReference>
<feature type="domain" description="Nicotinate/nicotinamide phosphoribosyltransferase" evidence="9">
    <location>
        <begin position="178"/>
        <end position="431"/>
    </location>
</feature>
<protein>
    <recommendedName>
        <fullName evidence="3 8">Nicotinate phosphoribosyltransferase</fullName>
        <ecNumber evidence="3 8">6.3.4.21</ecNumber>
    </recommendedName>
</protein>
<comment type="PTM">
    <text evidence="8">Transiently phosphorylated on a His residue during the reaction cycle. Phosphorylation strongly increases the affinity for substrates and increases the rate of nicotinate D-ribonucleotide production. Dephosphorylation regenerates the low-affinity form of the enzyme, leading to product release.</text>
</comment>
<dbReference type="Gene3D" id="3.20.140.10">
    <property type="entry name" value="nicotinate phosphoribosyltransferase"/>
    <property type="match status" value="1"/>
</dbReference>
<evidence type="ECO:0000256" key="1">
    <source>
        <dbReference type="ARBA" id="ARBA00004952"/>
    </source>
</evidence>
<evidence type="ECO:0000259" key="10">
    <source>
        <dbReference type="Pfam" id="PF17767"/>
    </source>
</evidence>
<proteinExistence type="inferred from homology"/>
<comment type="caution">
    <text evidence="11">The sequence shown here is derived from an EMBL/GenBank/DDBJ whole genome shotgun (WGS) entry which is preliminary data.</text>
</comment>
<evidence type="ECO:0000256" key="8">
    <source>
        <dbReference type="RuleBase" id="RU003838"/>
    </source>
</evidence>
<evidence type="ECO:0000256" key="2">
    <source>
        <dbReference type="ARBA" id="ARBA00010897"/>
    </source>
</evidence>
<dbReference type="InterPro" id="IPR036068">
    <property type="entry name" value="Nicotinate_pribotase-like_C"/>
</dbReference>
<dbReference type="UniPathway" id="UPA00253">
    <property type="reaction ID" value="UER00457"/>
</dbReference>
<dbReference type="Proteomes" id="UP000683000">
    <property type="component" value="Unassembled WGS sequence"/>
</dbReference>
<dbReference type="InterPro" id="IPR040727">
    <property type="entry name" value="NAPRTase_N"/>
</dbReference>
<dbReference type="GO" id="GO:0004516">
    <property type="term" value="F:nicotinate phosphoribosyltransferase activity"/>
    <property type="evidence" value="ECO:0007669"/>
    <property type="project" value="UniProtKB-UniRule"/>
</dbReference>
<dbReference type="PIRSF" id="PIRSF000484">
    <property type="entry name" value="NAPRT"/>
    <property type="match status" value="1"/>
</dbReference>
<dbReference type="PANTHER" id="PTHR11098:SF1">
    <property type="entry name" value="NICOTINATE PHOSPHORIBOSYLTRANSFERASE"/>
    <property type="match status" value="1"/>
</dbReference>
<dbReference type="PANTHER" id="PTHR11098">
    <property type="entry name" value="NICOTINATE PHOSPHORIBOSYLTRANSFERASE"/>
    <property type="match status" value="1"/>
</dbReference>
<feature type="domain" description="Nicotinate phosphoribosyltransferase N-terminal" evidence="10">
    <location>
        <begin position="17"/>
        <end position="144"/>
    </location>
</feature>
<keyword evidence="12" id="KW-1185">Reference proteome</keyword>
<evidence type="ECO:0000256" key="3">
    <source>
        <dbReference type="ARBA" id="ARBA00013236"/>
    </source>
</evidence>
<comment type="function">
    <text evidence="8">Catalyzes the synthesis of beta-nicotinate D-ribonucleotide from nicotinate and 5-phospho-D-ribose 1-phosphate at the expense of ATP.</text>
</comment>
<dbReference type="EC" id="6.3.4.21" evidence="3 8"/>
<dbReference type="InterPro" id="IPR041525">
    <property type="entry name" value="N/Namide_PRibTrfase"/>
</dbReference>
<keyword evidence="4" id="KW-0597">Phosphoprotein</keyword>
<dbReference type="SUPFAM" id="SSF51690">
    <property type="entry name" value="Nicotinate/Quinolinate PRTase C-terminal domain-like"/>
    <property type="match status" value="1"/>
</dbReference>
<dbReference type="GO" id="GO:0016740">
    <property type="term" value="F:transferase activity"/>
    <property type="evidence" value="ECO:0007669"/>
    <property type="project" value="UniProtKB-KW"/>
</dbReference>
<evidence type="ECO:0000256" key="4">
    <source>
        <dbReference type="ARBA" id="ARBA00022553"/>
    </source>
</evidence>
<accession>A0A8I3A5B9</accession>
<dbReference type="Pfam" id="PF04095">
    <property type="entry name" value="NAPRTase"/>
    <property type="match status" value="1"/>
</dbReference>
<gene>
    <name evidence="11" type="ORF">JVT61DRAFT_12083</name>
</gene>
<comment type="similarity">
    <text evidence="2 8">Belongs to the NAPRTase family.</text>
</comment>
<evidence type="ECO:0000313" key="12">
    <source>
        <dbReference type="Proteomes" id="UP000683000"/>
    </source>
</evidence>
<dbReference type="GO" id="GO:0034355">
    <property type="term" value="P:NAD+ biosynthetic process via the salvage pathway"/>
    <property type="evidence" value="ECO:0007669"/>
    <property type="project" value="TreeGrafter"/>
</dbReference>
<comment type="catalytic activity">
    <reaction evidence="7 8">
        <text>5-phospho-alpha-D-ribose 1-diphosphate + nicotinate + ATP + H2O = nicotinate beta-D-ribonucleotide + ADP + phosphate + diphosphate</text>
        <dbReference type="Rhea" id="RHEA:36163"/>
        <dbReference type="ChEBI" id="CHEBI:15377"/>
        <dbReference type="ChEBI" id="CHEBI:30616"/>
        <dbReference type="ChEBI" id="CHEBI:32544"/>
        <dbReference type="ChEBI" id="CHEBI:33019"/>
        <dbReference type="ChEBI" id="CHEBI:43474"/>
        <dbReference type="ChEBI" id="CHEBI:57502"/>
        <dbReference type="ChEBI" id="CHEBI:58017"/>
        <dbReference type="ChEBI" id="CHEBI:456216"/>
        <dbReference type="EC" id="6.3.4.21"/>
    </reaction>
</comment>
<name>A0A8I3A5B9_9AGAM</name>
<evidence type="ECO:0000256" key="7">
    <source>
        <dbReference type="ARBA" id="ARBA00048668"/>
    </source>
</evidence>
<dbReference type="OrthoDB" id="193380at2759"/>
<dbReference type="InterPro" id="IPR006406">
    <property type="entry name" value="Nic_PRibTrfase"/>
</dbReference>
<keyword evidence="11" id="KW-0808">Transferase</keyword>
<evidence type="ECO:0000259" key="9">
    <source>
        <dbReference type="Pfam" id="PF04095"/>
    </source>
</evidence>
<organism evidence="11 12">
    <name type="scientific">Boletus reticuloceps</name>
    <dbReference type="NCBI Taxonomy" id="495285"/>
    <lineage>
        <taxon>Eukaryota</taxon>
        <taxon>Fungi</taxon>
        <taxon>Dikarya</taxon>
        <taxon>Basidiomycota</taxon>
        <taxon>Agaricomycotina</taxon>
        <taxon>Agaricomycetes</taxon>
        <taxon>Agaricomycetidae</taxon>
        <taxon>Boletales</taxon>
        <taxon>Boletineae</taxon>
        <taxon>Boletaceae</taxon>
        <taxon>Boletoideae</taxon>
        <taxon>Boletus</taxon>
    </lineage>
</organism>
<comment type="pathway">
    <text evidence="1 8">Cofactor biosynthesis; NAD(+) biosynthesis; nicotinate D-ribonucleotide from nicotinate: step 1/1.</text>
</comment>
<keyword evidence="5 8" id="KW-0436">Ligase</keyword>
<dbReference type="GO" id="GO:0005829">
    <property type="term" value="C:cytosol"/>
    <property type="evidence" value="ECO:0007669"/>
    <property type="project" value="TreeGrafter"/>
</dbReference>
<dbReference type="HAMAP" id="MF_00570">
    <property type="entry name" value="NAPRTase"/>
    <property type="match status" value="1"/>
</dbReference>
<dbReference type="Pfam" id="PF17767">
    <property type="entry name" value="NAPRTase_N"/>
    <property type="match status" value="1"/>
</dbReference>
<keyword evidence="6 8" id="KW-0662">Pyridine nucleotide biosynthesis</keyword>
<evidence type="ECO:0000256" key="5">
    <source>
        <dbReference type="ARBA" id="ARBA00022598"/>
    </source>
</evidence>
<reference evidence="11" key="1">
    <citation type="submission" date="2021-03" db="EMBL/GenBank/DDBJ databases">
        <title>Evolutionary innovations through gain and loss of genes in the ectomycorrhizal Boletales.</title>
        <authorList>
            <person name="Wu G."/>
            <person name="Miyauchi S."/>
            <person name="Morin E."/>
            <person name="Yang Z.-L."/>
            <person name="Xu J."/>
            <person name="Martin F.M."/>
        </authorList>
    </citation>
    <scope>NUCLEOTIDE SEQUENCE</scope>
    <source>
        <strain evidence="11">BR01</strain>
    </source>
</reference>
<evidence type="ECO:0000313" key="11">
    <source>
        <dbReference type="EMBL" id="KAG6370460.1"/>
    </source>
</evidence>
<sequence>MEENNLEELVYTPQSLLDTDLYKFTMQNAIGHHFPETRALYRFTHRDPDVLFPRRCIDLLHKSIQRFGDLRLTTEEKNWLENTCPYFPKEYLEYLSGFRFNPAQISIRFNPVSEDGEEGKVEIEASGLWRETILWEIPVMACLSELYFRVGATDWSHEGQKEIASAKAQAWLQAGCIFSEFGTRRRRSFYTQDLVVATLKQEADKSSGPGVFFGTCNPYFAKKYDIRVVGTIAHEWFMGVAALKGYEGANTNALALWEETYPNSSLVAPTDTFSTRVFLQELAKDPARAEKWSGLRHDSGNPFEFAPAAKAMYESIGIDIRTKNIIYSDSLNSDKVLQLKKHCDEIGFGCSFGIGTNLTNDFKTKSSGYTEKSRALNMVIKLAKVDDKDCVKISDDLNKVQCTGDFPYATLHFHPQNTGDKTLVAGVKKLYGIPN</sequence>
<dbReference type="SUPFAM" id="SSF54675">
    <property type="entry name" value="Nicotinate/Quinolinate PRTase N-terminal domain-like"/>
    <property type="match status" value="1"/>
</dbReference>
<evidence type="ECO:0000256" key="6">
    <source>
        <dbReference type="ARBA" id="ARBA00022642"/>
    </source>
</evidence>
<dbReference type="AlphaFoldDB" id="A0A8I3A5B9"/>
<dbReference type="EMBL" id="JAGFBS010000051">
    <property type="protein sequence ID" value="KAG6370460.1"/>
    <property type="molecule type" value="Genomic_DNA"/>
</dbReference>